<proteinExistence type="predicted"/>
<evidence type="ECO:0000259" key="1">
    <source>
        <dbReference type="Pfam" id="PF01569"/>
    </source>
</evidence>
<dbReference type="Gene3D" id="1.20.144.10">
    <property type="entry name" value="Phosphatidic acid phosphatase type 2/haloperoxidase"/>
    <property type="match status" value="1"/>
</dbReference>
<organism evidence="2 3">
    <name type="scientific">Sphingomonas abaci</name>
    <dbReference type="NCBI Taxonomy" id="237611"/>
    <lineage>
        <taxon>Bacteria</taxon>
        <taxon>Pseudomonadati</taxon>
        <taxon>Pseudomonadota</taxon>
        <taxon>Alphaproteobacteria</taxon>
        <taxon>Sphingomonadales</taxon>
        <taxon>Sphingomonadaceae</taxon>
        <taxon>Sphingomonas</taxon>
    </lineage>
</organism>
<dbReference type="InterPro" id="IPR000326">
    <property type="entry name" value="PAP2/HPO"/>
</dbReference>
<dbReference type="AlphaFoldDB" id="A0A7W7EY90"/>
<keyword evidence="3" id="KW-1185">Reference proteome</keyword>
<feature type="domain" description="Phosphatidic acid phosphatase type 2/haloperoxidase" evidence="1">
    <location>
        <begin position="70"/>
        <end position="183"/>
    </location>
</feature>
<dbReference type="RefSeq" id="WP_184115389.1">
    <property type="nucleotide sequence ID" value="NZ_JACHNY010000005.1"/>
</dbReference>
<protein>
    <submittedName>
        <fullName evidence="2">Undecaprenyl-diphosphatase</fullName>
        <ecNumber evidence="2">3.6.1.27</ecNumber>
    </submittedName>
</protein>
<dbReference type="EMBL" id="JACHNY010000005">
    <property type="protein sequence ID" value="MBB4618483.1"/>
    <property type="molecule type" value="Genomic_DNA"/>
</dbReference>
<gene>
    <name evidence="2" type="ORF">GGQ96_002626</name>
</gene>
<dbReference type="CDD" id="cd01610">
    <property type="entry name" value="PAP2_like"/>
    <property type="match status" value="1"/>
</dbReference>
<name>A0A7W7EY90_9SPHN</name>
<reference evidence="2 3" key="1">
    <citation type="submission" date="2020-08" db="EMBL/GenBank/DDBJ databases">
        <title>Genomic Encyclopedia of Type Strains, Phase IV (KMG-IV): sequencing the most valuable type-strain genomes for metagenomic binning, comparative biology and taxonomic classification.</title>
        <authorList>
            <person name="Goeker M."/>
        </authorList>
    </citation>
    <scope>NUCLEOTIDE SEQUENCE [LARGE SCALE GENOMIC DNA]</scope>
    <source>
        <strain evidence="2 3">DSM 15867</strain>
    </source>
</reference>
<dbReference type="EC" id="3.6.1.27" evidence="2"/>
<dbReference type="Proteomes" id="UP000574769">
    <property type="component" value="Unassembled WGS sequence"/>
</dbReference>
<accession>A0A7W7EY90</accession>
<dbReference type="SUPFAM" id="SSF48317">
    <property type="entry name" value="Acid phosphatase/Vanadium-dependent haloperoxidase"/>
    <property type="match status" value="1"/>
</dbReference>
<sequence length="203" mass="20718">MGKGKRAAKKAAEADRKVTHLAARRDDGPVLRAAGKLTELADQPPLIALSAGTILVGFLSRRGPLARTGVRMLTGHLLATGVKTVLKSGIDRTRPARALEEGHHLGKGNGADDPSLNSFPSGHTAGAVAVAEAIAAGHRRAAIPARLAAAGVAALQPSRGKHYVSDVLAGAVIGLAAERLARAILDRAETAIGARVSLSARPS</sequence>
<evidence type="ECO:0000313" key="2">
    <source>
        <dbReference type="EMBL" id="MBB4618483.1"/>
    </source>
</evidence>
<keyword evidence="2" id="KW-0378">Hydrolase</keyword>
<dbReference type="Pfam" id="PF01569">
    <property type="entry name" value="PAP2"/>
    <property type="match status" value="1"/>
</dbReference>
<evidence type="ECO:0000313" key="3">
    <source>
        <dbReference type="Proteomes" id="UP000574769"/>
    </source>
</evidence>
<comment type="caution">
    <text evidence="2">The sequence shown here is derived from an EMBL/GenBank/DDBJ whole genome shotgun (WGS) entry which is preliminary data.</text>
</comment>
<dbReference type="InterPro" id="IPR036938">
    <property type="entry name" value="PAP2/HPO_sf"/>
</dbReference>
<dbReference type="GO" id="GO:0050380">
    <property type="term" value="F:undecaprenyl-diphosphatase activity"/>
    <property type="evidence" value="ECO:0007669"/>
    <property type="project" value="UniProtKB-EC"/>
</dbReference>